<keyword evidence="7" id="KW-0206">Cytoskeleton</keyword>
<accession>A0ABN7NL24</accession>
<sequence length="603" mass="69190">MLDQERIKLTTARDVSISITRNQPICTLNGSSLALRGAIHCGIDILKEQFDPKLTVKLSERIREEKYCRELEVKLSERIREERCCQELEVKLSERICEERYCGELEVNSLFMMVIECRVRLSLSRSQKSVRKFNSRLADLYQNKLKVDSAINEELLKILRARQLCYKRALLDKKEQNYMSMIGEKEGIIENLQDDIQKLQKLSSECRGAYESQVNRDKSLEKNFKKDFPDMPALVLEQLSKMYKKRPKMHQRIQTSVTLVSELSRCSVSGEKPIFLLAECLDYLKGLDNLDSFSNASPNTSEEIWAILCRVRRLKVESELKMKALSLEVTEADATVNVFQKKMIKNKEMLTSLQRELRVVRNEKLNLIHNLQIQLVMKQGLVEISIQGSISDFDDAILINRVCVDRMNETIKKAGQRKLRTMHETTNFRRGILCKEWEHKKLRMEIEDLKEHLHTLEGIKVTKDIQMYLRRQAQGLPQDKTTSLEKELQLLREVRICNDLYGSIWRFIKVRKLDLPQKPYEKSHGSSPGMPLSNSMQLLSFALSFSGVDVWSDLGVGVARAKGVGVRSGLGVAVAGTKGGVESGRKGCKGVGIEVQGAREREM</sequence>
<comment type="caution">
    <text evidence="10">The sequence shown here is derived from an EMBL/GenBank/DDBJ whole genome shotgun (WGS) entry which is preliminary data.</text>
</comment>
<dbReference type="PANTHER" id="PTHR14885">
    <property type="entry name" value="CILIA- AND FLAGELLA-ASSOCIATED PROTEIN 43-RELATED"/>
    <property type="match status" value="1"/>
</dbReference>
<keyword evidence="3" id="KW-0963">Cytoplasm</keyword>
<keyword evidence="11" id="KW-1185">Reference proteome</keyword>
<evidence type="ECO:0000256" key="2">
    <source>
        <dbReference type="ARBA" id="ARBA00004245"/>
    </source>
</evidence>
<evidence type="ECO:0000256" key="9">
    <source>
        <dbReference type="SAM" id="Coils"/>
    </source>
</evidence>
<keyword evidence="5" id="KW-0677">Repeat</keyword>
<evidence type="ECO:0000256" key="1">
    <source>
        <dbReference type="ARBA" id="ARBA00004138"/>
    </source>
</evidence>
<dbReference type="Proteomes" id="UP001153148">
    <property type="component" value="Unassembled WGS sequence"/>
</dbReference>
<evidence type="ECO:0000256" key="8">
    <source>
        <dbReference type="ARBA" id="ARBA00023273"/>
    </source>
</evidence>
<evidence type="ECO:0000313" key="11">
    <source>
        <dbReference type="Proteomes" id="UP001153148"/>
    </source>
</evidence>
<organism evidence="10 11">
    <name type="scientific">Timema podura</name>
    <name type="common">Walking stick</name>
    <dbReference type="NCBI Taxonomy" id="61482"/>
    <lineage>
        <taxon>Eukaryota</taxon>
        <taxon>Metazoa</taxon>
        <taxon>Ecdysozoa</taxon>
        <taxon>Arthropoda</taxon>
        <taxon>Hexapoda</taxon>
        <taxon>Insecta</taxon>
        <taxon>Pterygota</taxon>
        <taxon>Neoptera</taxon>
        <taxon>Polyneoptera</taxon>
        <taxon>Phasmatodea</taxon>
        <taxon>Timematodea</taxon>
        <taxon>Timematoidea</taxon>
        <taxon>Timematidae</taxon>
        <taxon>Timema</taxon>
    </lineage>
</organism>
<keyword evidence="4" id="KW-0853">WD repeat</keyword>
<evidence type="ECO:0000313" key="10">
    <source>
        <dbReference type="EMBL" id="CAG2056440.1"/>
    </source>
</evidence>
<dbReference type="Pfam" id="PF25828">
    <property type="entry name" value="CC_Cfap43"/>
    <property type="match status" value="1"/>
</dbReference>
<proteinExistence type="predicted"/>
<feature type="coiled-coil region" evidence="9">
    <location>
        <begin position="182"/>
        <end position="209"/>
    </location>
</feature>
<keyword evidence="8" id="KW-0966">Cell projection</keyword>
<comment type="subcellular location">
    <subcellularLocation>
        <location evidence="1">Cell projection</location>
        <location evidence="1">Cilium</location>
    </subcellularLocation>
    <subcellularLocation>
        <location evidence="2">Cytoplasm</location>
        <location evidence="2">Cytoskeleton</location>
    </subcellularLocation>
</comment>
<dbReference type="PANTHER" id="PTHR14885:SF1">
    <property type="entry name" value="CILIA- AND FLAGELLA-ASSOCIATED PROTEIN 43"/>
    <property type="match status" value="1"/>
</dbReference>
<gene>
    <name evidence="10" type="ORF">TPAB3V08_LOCUS3432</name>
</gene>
<evidence type="ECO:0000256" key="4">
    <source>
        <dbReference type="ARBA" id="ARBA00022574"/>
    </source>
</evidence>
<name>A0ABN7NL24_TIMPD</name>
<feature type="non-terminal residue" evidence="10">
    <location>
        <position position="603"/>
    </location>
</feature>
<dbReference type="EMBL" id="CAJPIN010003838">
    <property type="protein sequence ID" value="CAG2056440.1"/>
    <property type="molecule type" value="Genomic_DNA"/>
</dbReference>
<evidence type="ECO:0000256" key="7">
    <source>
        <dbReference type="ARBA" id="ARBA00023212"/>
    </source>
</evidence>
<evidence type="ECO:0000256" key="6">
    <source>
        <dbReference type="ARBA" id="ARBA00023054"/>
    </source>
</evidence>
<reference evidence="10" key="1">
    <citation type="submission" date="2021-03" db="EMBL/GenBank/DDBJ databases">
        <authorList>
            <person name="Tran Van P."/>
        </authorList>
    </citation>
    <scope>NUCLEOTIDE SEQUENCE</scope>
</reference>
<evidence type="ECO:0000256" key="3">
    <source>
        <dbReference type="ARBA" id="ARBA00022490"/>
    </source>
</evidence>
<keyword evidence="6 9" id="KW-0175">Coiled coil</keyword>
<evidence type="ECO:0000256" key="5">
    <source>
        <dbReference type="ARBA" id="ARBA00022737"/>
    </source>
</evidence>
<protein>
    <submittedName>
        <fullName evidence="10">Uncharacterized protein</fullName>
    </submittedName>
</protein>